<sequence length="234" mass="26856">MREISGNNNKKDGKQSQLNFVRQPEGRFCVKRISMSQYRLKLIYFPHMGREEIARVMLAYAGMEYEDVRIPYAKWPEMKPTMPFSQLPVLEVNGHTICQSGAIVRYIAKLCGFNGSDFIQEAKADMICECCFDIMMRFPWTEENEQKKKEVTEKLLSGSIPDSLKQLEVMLTNGGEYFVGKLTYADVALMNAGQYLLEQKEDILDATPKLKEHLRKIENIPSIAKWLSVRPGGK</sequence>
<dbReference type="PROSITE" id="PS50405">
    <property type="entry name" value="GST_CTER"/>
    <property type="match status" value="1"/>
</dbReference>
<dbReference type="Gene3D" id="1.20.1050.10">
    <property type="match status" value="1"/>
</dbReference>
<dbReference type="SUPFAM" id="SSF47616">
    <property type="entry name" value="GST C-terminal domain-like"/>
    <property type="match status" value="1"/>
</dbReference>
<dbReference type="PANTHER" id="PTHR11571">
    <property type="entry name" value="GLUTATHIONE S-TRANSFERASE"/>
    <property type="match status" value="1"/>
</dbReference>
<reference evidence="4 5" key="1">
    <citation type="submission" date="2024-02" db="EMBL/GenBank/DDBJ databases">
        <authorList>
            <person name="Daric V."/>
            <person name="Darras S."/>
        </authorList>
    </citation>
    <scope>NUCLEOTIDE SEQUENCE [LARGE SCALE GENOMIC DNA]</scope>
</reference>
<dbReference type="EC" id="2.5.1.18" evidence="1"/>
<dbReference type="InterPro" id="IPR004045">
    <property type="entry name" value="Glutathione_S-Trfase_N"/>
</dbReference>
<dbReference type="SFLD" id="SFLDG00363">
    <property type="entry name" value="AMPS_(cytGST):_Alpha-__Mu-__Pi"/>
    <property type="match status" value="1"/>
</dbReference>
<protein>
    <recommendedName>
        <fullName evidence="1">glutathione transferase</fullName>
        <ecNumber evidence="1">2.5.1.18</ecNumber>
    </recommendedName>
</protein>
<proteinExistence type="predicted"/>
<dbReference type="PROSITE" id="PS50404">
    <property type="entry name" value="GST_NTER"/>
    <property type="match status" value="1"/>
</dbReference>
<feature type="domain" description="GST C-terminal" evidence="3">
    <location>
        <begin position="117"/>
        <end position="234"/>
    </location>
</feature>
<dbReference type="InterPro" id="IPR010987">
    <property type="entry name" value="Glutathione-S-Trfase_C-like"/>
</dbReference>
<evidence type="ECO:0000313" key="5">
    <source>
        <dbReference type="Proteomes" id="UP001642483"/>
    </source>
</evidence>
<dbReference type="Pfam" id="PF02798">
    <property type="entry name" value="GST_N"/>
    <property type="match status" value="1"/>
</dbReference>
<feature type="domain" description="GST N-terminal" evidence="2">
    <location>
        <begin position="38"/>
        <end position="115"/>
    </location>
</feature>
<dbReference type="InterPro" id="IPR004046">
    <property type="entry name" value="GST_C"/>
</dbReference>
<dbReference type="Pfam" id="PF14497">
    <property type="entry name" value="GST_C_3"/>
    <property type="match status" value="1"/>
</dbReference>
<dbReference type="CDD" id="cd03039">
    <property type="entry name" value="GST_N_Sigma_like"/>
    <property type="match status" value="1"/>
</dbReference>
<dbReference type="InterPro" id="IPR036249">
    <property type="entry name" value="Thioredoxin-like_sf"/>
</dbReference>
<dbReference type="SFLD" id="SFLDG01205">
    <property type="entry name" value="AMPS.1"/>
    <property type="match status" value="1"/>
</dbReference>
<dbReference type="SFLD" id="SFLDS00019">
    <property type="entry name" value="Glutathione_Transferase_(cytos"/>
    <property type="match status" value="1"/>
</dbReference>
<gene>
    <name evidence="4" type="ORF">CVLEPA_LOCUS6206</name>
</gene>
<organism evidence="4 5">
    <name type="scientific">Clavelina lepadiformis</name>
    <name type="common">Light-bulb sea squirt</name>
    <name type="synonym">Ascidia lepadiformis</name>
    <dbReference type="NCBI Taxonomy" id="159417"/>
    <lineage>
        <taxon>Eukaryota</taxon>
        <taxon>Metazoa</taxon>
        <taxon>Chordata</taxon>
        <taxon>Tunicata</taxon>
        <taxon>Ascidiacea</taxon>
        <taxon>Aplousobranchia</taxon>
        <taxon>Clavelinidae</taxon>
        <taxon>Clavelina</taxon>
    </lineage>
</organism>
<comment type="caution">
    <text evidence="4">The sequence shown here is derived from an EMBL/GenBank/DDBJ whole genome shotgun (WGS) entry which is preliminary data.</text>
</comment>
<dbReference type="Proteomes" id="UP001642483">
    <property type="component" value="Unassembled WGS sequence"/>
</dbReference>
<evidence type="ECO:0000259" key="3">
    <source>
        <dbReference type="PROSITE" id="PS50405"/>
    </source>
</evidence>
<evidence type="ECO:0000256" key="1">
    <source>
        <dbReference type="ARBA" id="ARBA00012452"/>
    </source>
</evidence>
<evidence type="ECO:0000313" key="4">
    <source>
        <dbReference type="EMBL" id="CAK8676765.1"/>
    </source>
</evidence>
<dbReference type="PANTHER" id="PTHR11571:SF150">
    <property type="entry name" value="GLUTATHIONE S-TRANSFERASE"/>
    <property type="match status" value="1"/>
</dbReference>
<dbReference type="InterPro" id="IPR050213">
    <property type="entry name" value="GST_superfamily"/>
</dbReference>
<dbReference type="CDD" id="cd03192">
    <property type="entry name" value="GST_C_Sigma_like"/>
    <property type="match status" value="1"/>
</dbReference>
<dbReference type="Gene3D" id="3.40.30.10">
    <property type="entry name" value="Glutaredoxin"/>
    <property type="match status" value="1"/>
</dbReference>
<dbReference type="SUPFAM" id="SSF52833">
    <property type="entry name" value="Thioredoxin-like"/>
    <property type="match status" value="1"/>
</dbReference>
<dbReference type="EMBL" id="CAWYQH010000035">
    <property type="protein sequence ID" value="CAK8676765.1"/>
    <property type="molecule type" value="Genomic_DNA"/>
</dbReference>
<dbReference type="InterPro" id="IPR036282">
    <property type="entry name" value="Glutathione-S-Trfase_C_sf"/>
</dbReference>
<dbReference type="InterPro" id="IPR040079">
    <property type="entry name" value="Glutathione_S-Trfase"/>
</dbReference>
<evidence type="ECO:0000259" key="2">
    <source>
        <dbReference type="PROSITE" id="PS50404"/>
    </source>
</evidence>
<keyword evidence="5" id="KW-1185">Reference proteome</keyword>
<name>A0ABP0FAP8_CLALP</name>
<accession>A0ABP0FAP8</accession>